<gene>
    <name evidence="4" type="ORF">D9756_008413</name>
</gene>
<proteinExistence type="predicted"/>
<keyword evidence="5" id="KW-1185">Reference proteome</keyword>
<sequence length="188" mass="21075">MLSRPTSLILWLASLYTLCVAQLANNTNRTGNLTCKPYGLCEQCPEEALHQPFCQPFGNRRLLHCRNTTSFSSISDSATTAKTDGETNTNAPDPNTRPHYAQRPPSHPDFPAPPFREGDGDIDKDTILAWESCGRVVSTERADFFEFVTVNLLFACVGIGIVVWRSRRMRLLHTRQLAARIGLVGRRR</sequence>
<keyword evidence="2" id="KW-0472">Membrane</keyword>
<feature type="region of interest" description="Disordered" evidence="1">
    <location>
        <begin position="75"/>
        <end position="116"/>
    </location>
</feature>
<evidence type="ECO:0000256" key="3">
    <source>
        <dbReference type="SAM" id="SignalP"/>
    </source>
</evidence>
<keyword evidence="2" id="KW-1133">Transmembrane helix</keyword>
<dbReference type="AlphaFoldDB" id="A0A8H5CZS2"/>
<feature type="compositionally biased region" description="Polar residues" evidence="1">
    <location>
        <begin position="75"/>
        <end position="93"/>
    </location>
</feature>
<evidence type="ECO:0000313" key="4">
    <source>
        <dbReference type="EMBL" id="KAF5351034.1"/>
    </source>
</evidence>
<reference evidence="4 5" key="1">
    <citation type="journal article" date="2020" name="ISME J.">
        <title>Uncovering the hidden diversity of litter-decomposition mechanisms in mushroom-forming fungi.</title>
        <authorList>
            <person name="Floudas D."/>
            <person name="Bentzer J."/>
            <person name="Ahren D."/>
            <person name="Johansson T."/>
            <person name="Persson P."/>
            <person name="Tunlid A."/>
        </authorList>
    </citation>
    <scope>NUCLEOTIDE SEQUENCE [LARGE SCALE GENOMIC DNA]</scope>
    <source>
        <strain evidence="4 5">CBS 146.42</strain>
    </source>
</reference>
<dbReference type="EMBL" id="JAACJO010000013">
    <property type="protein sequence ID" value="KAF5351034.1"/>
    <property type="molecule type" value="Genomic_DNA"/>
</dbReference>
<comment type="caution">
    <text evidence="4">The sequence shown here is derived from an EMBL/GenBank/DDBJ whole genome shotgun (WGS) entry which is preliminary data.</text>
</comment>
<name>A0A8H5CZS2_9AGAR</name>
<feature type="chain" id="PRO_5034491402" evidence="3">
    <location>
        <begin position="22"/>
        <end position="188"/>
    </location>
</feature>
<organism evidence="4 5">
    <name type="scientific">Leucocoprinus leucothites</name>
    <dbReference type="NCBI Taxonomy" id="201217"/>
    <lineage>
        <taxon>Eukaryota</taxon>
        <taxon>Fungi</taxon>
        <taxon>Dikarya</taxon>
        <taxon>Basidiomycota</taxon>
        <taxon>Agaricomycotina</taxon>
        <taxon>Agaricomycetes</taxon>
        <taxon>Agaricomycetidae</taxon>
        <taxon>Agaricales</taxon>
        <taxon>Agaricineae</taxon>
        <taxon>Agaricaceae</taxon>
        <taxon>Leucocoprinus</taxon>
    </lineage>
</organism>
<dbReference type="OrthoDB" id="2525787at2759"/>
<evidence type="ECO:0000256" key="2">
    <source>
        <dbReference type="SAM" id="Phobius"/>
    </source>
</evidence>
<accession>A0A8H5CZS2</accession>
<dbReference type="Proteomes" id="UP000559027">
    <property type="component" value="Unassembled WGS sequence"/>
</dbReference>
<feature type="transmembrane region" description="Helical" evidence="2">
    <location>
        <begin position="144"/>
        <end position="164"/>
    </location>
</feature>
<evidence type="ECO:0000256" key="1">
    <source>
        <dbReference type="SAM" id="MobiDB-lite"/>
    </source>
</evidence>
<keyword evidence="3" id="KW-0732">Signal</keyword>
<feature type="compositionally biased region" description="Pro residues" evidence="1">
    <location>
        <begin position="105"/>
        <end position="114"/>
    </location>
</feature>
<keyword evidence="2" id="KW-0812">Transmembrane</keyword>
<evidence type="ECO:0000313" key="5">
    <source>
        <dbReference type="Proteomes" id="UP000559027"/>
    </source>
</evidence>
<protein>
    <submittedName>
        <fullName evidence="4">Uncharacterized protein</fullName>
    </submittedName>
</protein>
<feature type="signal peptide" evidence="3">
    <location>
        <begin position="1"/>
        <end position="21"/>
    </location>
</feature>